<keyword evidence="9" id="KW-1185">Reference proteome</keyword>
<evidence type="ECO:0000313" key="9">
    <source>
        <dbReference type="Proteomes" id="UP001609821"/>
    </source>
</evidence>
<gene>
    <name evidence="8" type="ORF">ACHMWK_06700</name>
</gene>
<protein>
    <recommendedName>
        <fullName evidence="4">HTH-type transcriptional repressor AllR</fullName>
    </recommendedName>
    <alternativeName>
        <fullName evidence="5">Negative regulator of allantoin and glyoxylate utilization operons</fullName>
    </alternativeName>
</protein>
<dbReference type="PROSITE" id="PS51078">
    <property type="entry name" value="ICLR_ED"/>
    <property type="match status" value="1"/>
</dbReference>
<dbReference type="Pfam" id="PF09339">
    <property type="entry name" value="HTH_IclR"/>
    <property type="match status" value="1"/>
</dbReference>
<dbReference type="Pfam" id="PF01614">
    <property type="entry name" value="IclR_C"/>
    <property type="match status" value="1"/>
</dbReference>
<accession>A0ABW7LZT2</accession>
<evidence type="ECO:0000256" key="1">
    <source>
        <dbReference type="ARBA" id="ARBA00023015"/>
    </source>
</evidence>
<keyword evidence="1" id="KW-0805">Transcription regulation</keyword>
<dbReference type="PANTHER" id="PTHR30136:SF24">
    <property type="entry name" value="HTH-TYPE TRANSCRIPTIONAL REPRESSOR ALLR"/>
    <property type="match status" value="1"/>
</dbReference>
<feature type="domain" description="HTH iclR-type" evidence="6">
    <location>
        <begin position="33"/>
        <end position="94"/>
    </location>
</feature>
<feature type="domain" description="IclR-ED" evidence="7">
    <location>
        <begin position="95"/>
        <end position="278"/>
    </location>
</feature>
<organism evidence="8 9">
    <name type="scientific">Pseudomonas kulmbachensis</name>
    <dbReference type="NCBI Taxonomy" id="3043408"/>
    <lineage>
        <taxon>Bacteria</taxon>
        <taxon>Pseudomonadati</taxon>
        <taxon>Pseudomonadota</taxon>
        <taxon>Gammaproteobacteria</taxon>
        <taxon>Pseudomonadales</taxon>
        <taxon>Pseudomonadaceae</taxon>
        <taxon>Pseudomonas</taxon>
    </lineage>
</organism>
<dbReference type="EMBL" id="JBINXB010000005">
    <property type="protein sequence ID" value="MFH6565653.1"/>
    <property type="molecule type" value="Genomic_DNA"/>
</dbReference>
<dbReference type="SMART" id="SM00346">
    <property type="entry name" value="HTH_ICLR"/>
    <property type="match status" value="1"/>
</dbReference>
<evidence type="ECO:0000259" key="6">
    <source>
        <dbReference type="PROSITE" id="PS51077"/>
    </source>
</evidence>
<dbReference type="SUPFAM" id="SSF46785">
    <property type="entry name" value="Winged helix' DNA-binding domain"/>
    <property type="match status" value="1"/>
</dbReference>
<evidence type="ECO:0000256" key="5">
    <source>
        <dbReference type="ARBA" id="ARBA00042627"/>
    </source>
</evidence>
<comment type="caution">
    <text evidence="8">The sequence shown here is derived from an EMBL/GenBank/DDBJ whole genome shotgun (WGS) entry which is preliminary data.</text>
</comment>
<dbReference type="Gene3D" id="3.30.450.40">
    <property type="match status" value="1"/>
</dbReference>
<dbReference type="Gene3D" id="1.10.10.10">
    <property type="entry name" value="Winged helix-like DNA-binding domain superfamily/Winged helix DNA-binding domain"/>
    <property type="match status" value="1"/>
</dbReference>
<dbReference type="InterPro" id="IPR029016">
    <property type="entry name" value="GAF-like_dom_sf"/>
</dbReference>
<evidence type="ECO:0000256" key="4">
    <source>
        <dbReference type="ARBA" id="ARBA00040379"/>
    </source>
</evidence>
<dbReference type="InterPro" id="IPR014757">
    <property type="entry name" value="Tscrpt_reg_IclR_C"/>
</dbReference>
<keyword evidence="2" id="KW-0238">DNA-binding</keyword>
<evidence type="ECO:0000259" key="7">
    <source>
        <dbReference type="PROSITE" id="PS51078"/>
    </source>
</evidence>
<reference evidence="8 9" key="1">
    <citation type="submission" date="2024-10" db="EMBL/GenBank/DDBJ databases">
        <title>Aeromonas and Pseudomonas from the Cagarras Archipelago, Rio de Janeiro, Brazil.</title>
        <authorList>
            <person name="Canellas A.L.B."/>
            <person name="Laport M.S."/>
        </authorList>
    </citation>
    <scope>NUCLEOTIDE SEQUENCE [LARGE SCALE GENOMIC DNA]</scope>
    <source>
        <strain evidence="8 9">CPF-4</strain>
    </source>
</reference>
<name>A0ABW7LZT2_9PSED</name>
<dbReference type="PANTHER" id="PTHR30136">
    <property type="entry name" value="HELIX-TURN-HELIX TRANSCRIPTIONAL REGULATOR, ICLR FAMILY"/>
    <property type="match status" value="1"/>
</dbReference>
<dbReference type="InterPro" id="IPR036390">
    <property type="entry name" value="WH_DNA-bd_sf"/>
</dbReference>
<dbReference type="InterPro" id="IPR005471">
    <property type="entry name" value="Tscrpt_reg_IclR_N"/>
</dbReference>
<keyword evidence="3" id="KW-0804">Transcription</keyword>
<sequence>MTIPSKPTRPNQVPIAKDSISAATASASASASASSLERMLRVLDIFTETNPIWAVDDMGAALGYTRSTVYRYVRELADADLLFQVETGRYALGARIITWDRQLRVSDPLVRAVRQLEPDLPQWSDQQVWLFCRLFKDQVVCVHQVGELVDTVSYARGTPRPLFMGATSKVILAHLGARQHSQLFLENPEAVRKSNLGQSWDEFRRSLHNIRRKGFVLTTAEVDVGVFGLAAPIFDGDGKVVGSISCVRPIQERDAALDEQQGQQIISLAESLTRTMAALSEPPKKMG</sequence>
<evidence type="ECO:0000256" key="3">
    <source>
        <dbReference type="ARBA" id="ARBA00023163"/>
    </source>
</evidence>
<dbReference type="InterPro" id="IPR036388">
    <property type="entry name" value="WH-like_DNA-bd_sf"/>
</dbReference>
<dbReference type="Proteomes" id="UP001609821">
    <property type="component" value="Unassembled WGS sequence"/>
</dbReference>
<evidence type="ECO:0000256" key="2">
    <source>
        <dbReference type="ARBA" id="ARBA00023125"/>
    </source>
</evidence>
<evidence type="ECO:0000313" key="8">
    <source>
        <dbReference type="EMBL" id="MFH6565653.1"/>
    </source>
</evidence>
<dbReference type="RefSeq" id="WP_395246827.1">
    <property type="nucleotide sequence ID" value="NZ_JBINXA010000015.1"/>
</dbReference>
<dbReference type="InterPro" id="IPR050707">
    <property type="entry name" value="HTH_MetabolicPath_Reg"/>
</dbReference>
<dbReference type="SUPFAM" id="SSF55781">
    <property type="entry name" value="GAF domain-like"/>
    <property type="match status" value="1"/>
</dbReference>
<dbReference type="PROSITE" id="PS51077">
    <property type="entry name" value="HTH_ICLR"/>
    <property type="match status" value="1"/>
</dbReference>
<proteinExistence type="predicted"/>